<reference evidence="2" key="1">
    <citation type="journal article" date="2019" name="Int. J. Syst. Evol. Microbiol.">
        <title>The Global Catalogue of Microorganisms (GCM) 10K type strain sequencing project: providing services to taxonomists for standard genome sequencing and annotation.</title>
        <authorList>
            <consortium name="The Broad Institute Genomics Platform"/>
            <consortium name="The Broad Institute Genome Sequencing Center for Infectious Disease"/>
            <person name="Wu L."/>
            <person name="Ma J."/>
        </authorList>
    </citation>
    <scope>NUCLEOTIDE SEQUENCE [LARGE SCALE GENOMIC DNA]</scope>
    <source>
        <strain evidence="2">JCM 18720</strain>
    </source>
</reference>
<protein>
    <submittedName>
        <fullName evidence="1">Uncharacterized protein</fullName>
    </submittedName>
</protein>
<gene>
    <name evidence="1" type="ORF">GCM10025772_10130</name>
</gene>
<dbReference type="Proteomes" id="UP001501600">
    <property type="component" value="Unassembled WGS sequence"/>
</dbReference>
<keyword evidence="2" id="KW-1185">Reference proteome</keyword>
<accession>A0ABP9RZA7</accession>
<dbReference type="EMBL" id="BAABLF010000006">
    <property type="protein sequence ID" value="GAA5188932.1"/>
    <property type="molecule type" value="Genomic_DNA"/>
</dbReference>
<organism evidence="1 2">
    <name type="scientific">Ferrimonas gelatinilytica</name>
    <dbReference type="NCBI Taxonomy" id="1255257"/>
    <lineage>
        <taxon>Bacteria</taxon>
        <taxon>Pseudomonadati</taxon>
        <taxon>Pseudomonadota</taxon>
        <taxon>Gammaproteobacteria</taxon>
        <taxon>Alteromonadales</taxon>
        <taxon>Ferrimonadaceae</taxon>
        <taxon>Ferrimonas</taxon>
    </lineage>
</organism>
<evidence type="ECO:0000313" key="2">
    <source>
        <dbReference type="Proteomes" id="UP001501600"/>
    </source>
</evidence>
<comment type="caution">
    <text evidence="1">The sequence shown here is derived from an EMBL/GenBank/DDBJ whole genome shotgun (WGS) entry which is preliminary data.</text>
</comment>
<proteinExistence type="predicted"/>
<sequence length="115" mass="12266">MIANRNARPNVRGTNRKWYIAVSANCNLDRSTTSSIIIAFSSTPAGLHDPAGNALLKTGDGPGPTHKWKSVAVSHQSGQERAGGITNRRGLSSRADSEGYIHTFLTLNTNALSAY</sequence>
<evidence type="ECO:0000313" key="1">
    <source>
        <dbReference type="EMBL" id="GAA5188932.1"/>
    </source>
</evidence>
<name>A0ABP9RZA7_9GAMM</name>